<dbReference type="Pfam" id="PF00291">
    <property type="entry name" value="PALP"/>
    <property type="match status" value="1"/>
</dbReference>
<dbReference type="Gene3D" id="3.40.50.1100">
    <property type="match status" value="2"/>
</dbReference>
<dbReference type="GO" id="GO:0019148">
    <property type="term" value="F:D-cysteine desulfhydrase activity"/>
    <property type="evidence" value="ECO:0007669"/>
    <property type="project" value="TreeGrafter"/>
</dbReference>
<dbReference type="InterPro" id="IPR001926">
    <property type="entry name" value="TrpB-like_PALP"/>
</dbReference>
<proteinExistence type="inferred from homology"/>
<evidence type="ECO:0000256" key="2">
    <source>
        <dbReference type="ARBA" id="ARBA00008639"/>
    </source>
</evidence>
<feature type="domain" description="Tryptophan synthase beta chain-like PALP" evidence="6">
    <location>
        <begin position="25"/>
        <end position="280"/>
    </location>
</feature>
<dbReference type="InterPro" id="IPR027278">
    <property type="entry name" value="ACCD_DCysDesulf"/>
</dbReference>
<gene>
    <name evidence="7" type="ORF">OCK74_25365</name>
</gene>
<dbReference type="PANTHER" id="PTHR43780">
    <property type="entry name" value="1-AMINOCYCLOPROPANE-1-CARBOXYLATE DEAMINASE-RELATED"/>
    <property type="match status" value="1"/>
</dbReference>
<keyword evidence="8" id="KW-1185">Reference proteome</keyword>
<evidence type="ECO:0000256" key="1">
    <source>
        <dbReference type="ARBA" id="ARBA00001933"/>
    </source>
</evidence>
<evidence type="ECO:0000313" key="8">
    <source>
        <dbReference type="Proteomes" id="UP001155483"/>
    </source>
</evidence>
<evidence type="ECO:0000256" key="4">
    <source>
        <dbReference type="PIRSR" id="PIRSR006278-1"/>
    </source>
</evidence>
<comment type="caution">
    <text evidence="7">The sequence shown here is derived from an EMBL/GenBank/DDBJ whole genome shotgun (WGS) entry which is preliminary data.</text>
</comment>
<reference evidence="7" key="1">
    <citation type="submission" date="2022-09" db="EMBL/GenBank/DDBJ databases">
        <authorList>
            <person name="Yuan C."/>
            <person name="Ke Z."/>
        </authorList>
    </citation>
    <scope>NUCLEOTIDE SEQUENCE</scope>
    <source>
        <strain evidence="7">LB-8</strain>
    </source>
</reference>
<accession>A0A9X3BHK4</accession>
<keyword evidence="3 5" id="KW-0663">Pyridoxal phosphate</keyword>
<dbReference type="RefSeq" id="WP_279299910.1">
    <property type="nucleotide sequence ID" value="NZ_JAOTIF010000034.1"/>
</dbReference>
<dbReference type="Proteomes" id="UP001155483">
    <property type="component" value="Unassembled WGS sequence"/>
</dbReference>
<dbReference type="PANTHER" id="PTHR43780:SF2">
    <property type="entry name" value="1-AMINOCYCLOPROPANE-1-CARBOXYLATE DEAMINASE-RELATED"/>
    <property type="match status" value="1"/>
</dbReference>
<protein>
    <submittedName>
        <fullName evidence="7">Pyridoxal-phosphate dependent enzyme</fullName>
    </submittedName>
</protein>
<dbReference type="PIRSF" id="PIRSF006278">
    <property type="entry name" value="ACCD_DCysDesulf"/>
    <property type="match status" value="1"/>
</dbReference>
<feature type="modified residue" description="N6-(pyridoxal phosphate)lysine" evidence="5">
    <location>
        <position position="38"/>
    </location>
</feature>
<dbReference type="SUPFAM" id="SSF53686">
    <property type="entry name" value="Tryptophan synthase beta subunit-like PLP-dependent enzymes"/>
    <property type="match status" value="1"/>
</dbReference>
<feature type="active site" description="Nucleophile" evidence="4">
    <location>
        <position position="65"/>
    </location>
</feature>
<evidence type="ECO:0000259" key="6">
    <source>
        <dbReference type="Pfam" id="PF00291"/>
    </source>
</evidence>
<comment type="cofactor">
    <cofactor evidence="1">
        <name>pyridoxal 5'-phosphate</name>
        <dbReference type="ChEBI" id="CHEBI:597326"/>
    </cofactor>
</comment>
<evidence type="ECO:0000256" key="3">
    <source>
        <dbReference type="ARBA" id="ARBA00022898"/>
    </source>
</evidence>
<name>A0A9X3BHK4_9BACT</name>
<dbReference type="InterPro" id="IPR036052">
    <property type="entry name" value="TrpB-like_PALP_sf"/>
</dbReference>
<dbReference type="AlphaFoldDB" id="A0A9X3BHK4"/>
<sequence length="295" mass="32913">MQFPGKVQPEIHIINLPGSLKASVLRLDMVHPVVSGNKWYKLKEYLKEAKEQRKSTIVTFGGAFSNHIVATAAACKSFGIESIGIIRGERPKNLSNTLQDALAFGMHLIFLSREEYKKKSIPQELYTKHEYEKLYFVNEGGYGYLGMLGAASIIEDADIKSYTHLLTAVGTGTTLAGLLKASQPYQELIGISVMKNNFSLNNSVEQLIPDKSNFKILHDFHFGGYAKSPSELLNFMNQWYLQTGIPSDFVYTGKLFYAFEQLVARNFFPSNSNILLIHSGGLQGNRSLPEGSLLF</sequence>
<dbReference type="EMBL" id="JAOTIF010000034">
    <property type="protein sequence ID" value="MCU7552474.1"/>
    <property type="molecule type" value="Genomic_DNA"/>
</dbReference>
<reference evidence="7" key="2">
    <citation type="submission" date="2023-04" db="EMBL/GenBank/DDBJ databases">
        <title>Paracnuella aquatica gen. nov., sp. nov., a member of the family Chitinophagaceae isolated from a hot spring.</title>
        <authorList>
            <person name="Wang C."/>
        </authorList>
    </citation>
    <scope>NUCLEOTIDE SEQUENCE</scope>
    <source>
        <strain evidence="7">LB-8</strain>
    </source>
</reference>
<evidence type="ECO:0000313" key="7">
    <source>
        <dbReference type="EMBL" id="MCU7552474.1"/>
    </source>
</evidence>
<comment type="similarity">
    <text evidence="2">Belongs to the ACC deaminase/D-cysteine desulfhydrase family.</text>
</comment>
<evidence type="ECO:0000256" key="5">
    <source>
        <dbReference type="PIRSR" id="PIRSR006278-2"/>
    </source>
</evidence>
<organism evidence="7 8">
    <name type="scientific">Paraflavisolibacter caeni</name>
    <dbReference type="NCBI Taxonomy" id="2982496"/>
    <lineage>
        <taxon>Bacteria</taxon>
        <taxon>Pseudomonadati</taxon>
        <taxon>Bacteroidota</taxon>
        <taxon>Chitinophagia</taxon>
        <taxon>Chitinophagales</taxon>
        <taxon>Chitinophagaceae</taxon>
        <taxon>Paraflavisolibacter</taxon>
    </lineage>
</organism>